<dbReference type="PROSITE" id="PS50086">
    <property type="entry name" value="TBC_RABGAP"/>
    <property type="match status" value="1"/>
</dbReference>
<keyword evidence="4" id="KW-1185">Reference proteome</keyword>
<dbReference type="GO" id="GO:0005096">
    <property type="term" value="F:GTPase activator activity"/>
    <property type="evidence" value="ECO:0007669"/>
    <property type="project" value="TreeGrafter"/>
</dbReference>
<name>A0A197K162_9FUNG</name>
<feature type="region of interest" description="Disordered" evidence="1">
    <location>
        <begin position="711"/>
        <end position="880"/>
    </location>
</feature>
<feature type="domain" description="Rab-GAP TBC" evidence="2">
    <location>
        <begin position="37"/>
        <end position="640"/>
    </location>
</feature>
<feature type="compositionally biased region" description="Low complexity" evidence="1">
    <location>
        <begin position="423"/>
        <end position="446"/>
    </location>
</feature>
<feature type="compositionally biased region" description="Low complexity" evidence="1">
    <location>
        <begin position="901"/>
        <end position="912"/>
    </location>
</feature>
<dbReference type="InterPro" id="IPR018247">
    <property type="entry name" value="EF_Hand_1_Ca_BS"/>
</dbReference>
<dbReference type="PANTHER" id="PTHR22957">
    <property type="entry name" value="TBC1 DOMAIN FAMILY MEMBER GTPASE-ACTIVATING PROTEIN"/>
    <property type="match status" value="1"/>
</dbReference>
<organism evidence="3 4">
    <name type="scientific">Linnemannia elongata AG-77</name>
    <dbReference type="NCBI Taxonomy" id="1314771"/>
    <lineage>
        <taxon>Eukaryota</taxon>
        <taxon>Fungi</taxon>
        <taxon>Fungi incertae sedis</taxon>
        <taxon>Mucoromycota</taxon>
        <taxon>Mortierellomycotina</taxon>
        <taxon>Mortierellomycetes</taxon>
        <taxon>Mortierellales</taxon>
        <taxon>Mortierellaceae</taxon>
        <taxon>Linnemannia</taxon>
    </lineage>
</organism>
<feature type="compositionally biased region" description="Polar residues" evidence="1">
    <location>
        <begin position="870"/>
        <end position="880"/>
    </location>
</feature>
<protein>
    <submittedName>
        <fullName evidence="3">RabGAP/TBC</fullName>
    </submittedName>
</protein>
<dbReference type="InterPro" id="IPR035969">
    <property type="entry name" value="Rab-GAP_TBC_sf"/>
</dbReference>
<feature type="region of interest" description="Disordered" evidence="1">
    <location>
        <begin position="140"/>
        <end position="168"/>
    </location>
</feature>
<feature type="compositionally biased region" description="Low complexity" evidence="1">
    <location>
        <begin position="743"/>
        <end position="757"/>
    </location>
</feature>
<evidence type="ECO:0000259" key="2">
    <source>
        <dbReference type="PROSITE" id="PS50086"/>
    </source>
</evidence>
<dbReference type="Proteomes" id="UP000078512">
    <property type="component" value="Unassembled WGS sequence"/>
</dbReference>
<evidence type="ECO:0000313" key="4">
    <source>
        <dbReference type="Proteomes" id="UP000078512"/>
    </source>
</evidence>
<dbReference type="STRING" id="1314771.A0A197K162"/>
<gene>
    <name evidence="3" type="ORF">K457DRAFT_109446</name>
</gene>
<dbReference type="PROSITE" id="PS00018">
    <property type="entry name" value="EF_HAND_1"/>
    <property type="match status" value="1"/>
</dbReference>
<reference evidence="3 4" key="1">
    <citation type="submission" date="2016-05" db="EMBL/GenBank/DDBJ databases">
        <title>Genome sequencing reveals origins of a unique bacterial endosymbiosis in the earliest lineages of terrestrial Fungi.</title>
        <authorList>
            <consortium name="DOE Joint Genome Institute"/>
            <person name="Uehling J."/>
            <person name="Gryganskyi A."/>
            <person name="Hameed K."/>
            <person name="Tschaplinski T."/>
            <person name="Misztal P."/>
            <person name="Wu S."/>
            <person name="Desiro A."/>
            <person name="Vande Pol N."/>
            <person name="Du Z.-Y."/>
            <person name="Zienkiewicz A."/>
            <person name="Zienkiewicz K."/>
            <person name="Morin E."/>
            <person name="Tisserant E."/>
            <person name="Splivallo R."/>
            <person name="Hainaut M."/>
            <person name="Henrissat B."/>
            <person name="Ohm R."/>
            <person name="Kuo A."/>
            <person name="Yan J."/>
            <person name="Lipzen A."/>
            <person name="Nolan M."/>
            <person name="Labutti K."/>
            <person name="Barry K."/>
            <person name="Goldstein A."/>
            <person name="Labbe J."/>
            <person name="Schadt C."/>
            <person name="Tuskan G."/>
            <person name="Grigoriev I."/>
            <person name="Martin F."/>
            <person name="Vilgalys R."/>
            <person name="Bonito G."/>
        </authorList>
    </citation>
    <scope>NUCLEOTIDE SEQUENCE [LARGE SCALE GENOMIC DNA]</scope>
    <source>
        <strain evidence="3 4">AG-77</strain>
    </source>
</reference>
<feature type="region of interest" description="Disordered" evidence="1">
    <location>
        <begin position="294"/>
        <end position="316"/>
    </location>
</feature>
<feature type="compositionally biased region" description="Low complexity" evidence="1">
    <location>
        <begin position="834"/>
        <end position="845"/>
    </location>
</feature>
<feature type="compositionally biased region" description="Gly residues" evidence="1">
    <location>
        <begin position="765"/>
        <end position="774"/>
    </location>
</feature>
<dbReference type="Gene3D" id="1.10.8.270">
    <property type="entry name" value="putative rabgap domain of human tbc1 domain family member 14 like domains"/>
    <property type="match status" value="1"/>
</dbReference>
<dbReference type="InterPro" id="IPR000195">
    <property type="entry name" value="Rab-GAP-TBC_dom"/>
</dbReference>
<dbReference type="SMART" id="SM00164">
    <property type="entry name" value="TBC"/>
    <property type="match status" value="1"/>
</dbReference>
<feature type="compositionally biased region" description="Acidic residues" evidence="1">
    <location>
        <begin position="485"/>
        <end position="497"/>
    </location>
</feature>
<dbReference type="EMBL" id="KV442030">
    <property type="protein sequence ID" value="OAQ31352.1"/>
    <property type="molecule type" value="Genomic_DNA"/>
</dbReference>
<feature type="region of interest" description="Disordered" evidence="1">
    <location>
        <begin position="418"/>
        <end position="498"/>
    </location>
</feature>
<dbReference type="FunFam" id="1.10.472.80:FF:000048">
    <property type="entry name" value="TBC domain containing protein"/>
    <property type="match status" value="1"/>
</dbReference>
<dbReference type="GO" id="GO:0006886">
    <property type="term" value="P:intracellular protein transport"/>
    <property type="evidence" value="ECO:0007669"/>
    <property type="project" value="TreeGrafter"/>
</dbReference>
<evidence type="ECO:0000313" key="3">
    <source>
        <dbReference type="EMBL" id="OAQ31352.1"/>
    </source>
</evidence>
<proteinExistence type="predicted"/>
<dbReference type="AlphaFoldDB" id="A0A197K162"/>
<feature type="compositionally biased region" description="Gly residues" evidence="1">
    <location>
        <begin position="850"/>
        <end position="860"/>
    </location>
</feature>
<dbReference type="OrthoDB" id="27140at2759"/>
<accession>A0A197K162</accession>
<feature type="compositionally biased region" description="Basic and acidic residues" evidence="1">
    <location>
        <begin position="787"/>
        <end position="800"/>
    </location>
</feature>
<dbReference type="Gene3D" id="1.10.472.80">
    <property type="entry name" value="Ypt/Rab-GAP domain of gyp1p, domain 3"/>
    <property type="match status" value="1"/>
</dbReference>
<dbReference type="Pfam" id="PF00566">
    <property type="entry name" value="RabGAP-TBC"/>
    <property type="match status" value="1"/>
</dbReference>
<evidence type="ECO:0000256" key="1">
    <source>
        <dbReference type="SAM" id="MobiDB-lite"/>
    </source>
</evidence>
<feature type="region of interest" description="Disordered" evidence="1">
    <location>
        <begin position="901"/>
        <end position="936"/>
    </location>
</feature>
<dbReference type="SUPFAM" id="SSF47923">
    <property type="entry name" value="Ypt/Rab-GAP domain of gyp1p"/>
    <property type="match status" value="3"/>
</dbReference>
<dbReference type="PANTHER" id="PTHR22957:SF27">
    <property type="entry name" value="TBC1 DOMAIN FAMILY MEMBER 13"/>
    <property type="match status" value="1"/>
</dbReference>
<sequence length="936" mass="103919">MESYIARISQFERYLDPDDGQTINLKEFKDLCFGGIPDKPGLRQTCWKILLRYLPLDKTQWDSVLLEQRRLYYSFVKDLIVEPELGEADFIKDEREDSDWSLFLQDNKTLEQIDKDVRRTLPDFAFFQLPIPYSPLCPLSIEPGTRKPKQQPKQQQPITDTTKADDNNTVAAPIATTAATHNNNTSSSVINTLIAGSLESASILETQTPPSSIPNHYAHDSISMLSKSFPKSALTPRKGITSGGLPSHLDLRTMGSPIARSMTPPLKRRQTVTLMSPRAEKRPEIPTAAKELDSWPIPGQETENGTETPPLVNGFSTPVNNTTSATTGMNGIRNSYSSPVPSRLRGMASISVDSEEEDEKPTLPDYLFSPIPTRRSLFKRVAHLNQDFGSREHQPHTLQASRSQENWIKKRKDLLSNGRKTAEAAAAAMTTTASPIDVPSSSSPESMMEDPQTSRRAALKNRWDDDDSFQGSESECESVDKDQDKGDEEEEEDDELPQDLHWEAIERILFIYAKLNPGVGYVQGMNEILGPLYYLLANDPDETSRAHAEAESFWLFHLLMAHFRDHFVRSLDRDRVSGIGSTIARMNGRLRHFDEDLWQDLEEKGIAPEYYSFRWLTVLCTQEFEVPDVWRIWDSVLADTGGVEKDYDFLLDFGCAMVCHLRSELLDGDFADNVKLLQNYPPVDIQPILQLATVIRDQRVNESFHYVVSAPDPKESANNGHHQHQQYQKHSSRRSVDFRIWTSSNNNGNNSSGVNMNDETSDYGNGNGGGGSGGYMDNKIDGVQNSDRLDHNLEGTDHRSPMYTPRSATFKKDKPPSISGLSLDGLWTTRSYSTTNNNWPGPTTGDRGRGGGGGGGGGSPSGLSVDNYVMNGSSNSSRPQTGTWAETFSLFKAKFVGSASVSVAPSPISPSGGNEGGELRRESHGSIGPLIPSAEI</sequence>